<evidence type="ECO:0000313" key="1">
    <source>
        <dbReference type="EMBL" id="CAJ35662.1"/>
    </source>
</evidence>
<dbReference type="RefSeq" id="WP_012036836.1">
    <property type="nucleotide sequence ID" value="NC_009464.1"/>
</dbReference>
<dbReference type="KEGG" id="rci:RCIX174"/>
<sequence>MDFAAVVHRHGEDTTQLAMFKLVSRIREILQFRTDSAVNGVLTISVEELREDALKVARELDEFPFDDVEKCAIIEKAWEIIGP</sequence>
<dbReference type="AlphaFoldDB" id="Q0W7I1"/>
<protein>
    <submittedName>
        <fullName evidence="1">Uncharacterized protein</fullName>
    </submittedName>
</protein>
<organism evidence="1 2">
    <name type="scientific">Methanocella arvoryzae (strain DSM 22066 / NBRC 105507 / MRE50)</name>
    <dbReference type="NCBI Taxonomy" id="351160"/>
    <lineage>
        <taxon>Archaea</taxon>
        <taxon>Methanobacteriati</taxon>
        <taxon>Methanobacteriota</taxon>
        <taxon>Stenosarchaea group</taxon>
        <taxon>Methanomicrobia</taxon>
        <taxon>Methanocellales</taxon>
        <taxon>Methanocellaceae</taxon>
        <taxon>Methanocella</taxon>
    </lineage>
</organism>
<dbReference type="EMBL" id="AM114193">
    <property type="protein sequence ID" value="CAJ35662.1"/>
    <property type="molecule type" value="Genomic_DNA"/>
</dbReference>
<evidence type="ECO:0000313" key="2">
    <source>
        <dbReference type="Proteomes" id="UP000000663"/>
    </source>
</evidence>
<reference evidence="1 2" key="1">
    <citation type="journal article" date="2006" name="Science">
        <title>Genome of rice cluster I archaea -- the key methane producers in the rice rhizosphere.</title>
        <authorList>
            <person name="Erkel C."/>
            <person name="Kube M."/>
            <person name="Reinhardt R."/>
            <person name="Liesack W."/>
        </authorList>
    </citation>
    <scope>NUCLEOTIDE SEQUENCE [LARGE SCALE GENOMIC DNA]</scope>
    <source>
        <strain evidence="2">DSM 22066 / NBRC 105507 / MRE50</strain>
    </source>
</reference>
<accession>Q0W7I1</accession>
<dbReference type="Proteomes" id="UP000000663">
    <property type="component" value="Chromosome"/>
</dbReference>
<keyword evidence="2" id="KW-1185">Reference proteome</keyword>
<dbReference type="GeneID" id="5143682"/>
<gene>
    <name evidence="1" type="ORF">RCIX174</name>
</gene>
<dbReference type="eggNOG" id="arCOG12595">
    <property type="taxonomic scope" value="Archaea"/>
</dbReference>
<name>Q0W7I1_METAR</name>
<proteinExistence type="predicted"/>